<evidence type="ECO:0000256" key="3">
    <source>
        <dbReference type="ARBA" id="ARBA00022473"/>
    </source>
</evidence>
<dbReference type="GO" id="GO:0009952">
    <property type="term" value="P:anterior/posterior pattern specification"/>
    <property type="evidence" value="ECO:0007669"/>
    <property type="project" value="TreeGrafter"/>
</dbReference>
<dbReference type="GO" id="GO:0005634">
    <property type="term" value="C:nucleus"/>
    <property type="evidence" value="ECO:0007669"/>
    <property type="project" value="UniProtKB-SubCell"/>
</dbReference>
<evidence type="ECO:0000313" key="13">
    <source>
        <dbReference type="Proteomes" id="UP001431783"/>
    </source>
</evidence>
<gene>
    <name evidence="12" type="ORF">WA026_003987</name>
</gene>
<dbReference type="Proteomes" id="UP001431783">
    <property type="component" value="Unassembled WGS sequence"/>
</dbReference>
<dbReference type="InterPro" id="IPR017995">
    <property type="entry name" value="Homeobox_antennapedia"/>
</dbReference>
<accession>A0AAW1UEX5</accession>
<dbReference type="InterPro" id="IPR009057">
    <property type="entry name" value="Homeodomain-like_sf"/>
</dbReference>
<dbReference type="PRINTS" id="PR00024">
    <property type="entry name" value="HOMEOBOX"/>
</dbReference>
<evidence type="ECO:0000256" key="4">
    <source>
        <dbReference type="ARBA" id="ARBA00023125"/>
    </source>
</evidence>
<dbReference type="GO" id="GO:0000981">
    <property type="term" value="F:DNA-binding transcription factor activity, RNA polymerase II-specific"/>
    <property type="evidence" value="ECO:0007669"/>
    <property type="project" value="InterPro"/>
</dbReference>
<comment type="caution">
    <text evidence="12">The sequence shown here is derived from an EMBL/GenBank/DDBJ whole genome shotgun (WGS) entry which is preliminary data.</text>
</comment>
<keyword evidence="6 7" id="KW-0539">Nucleus</keyword>
<dbReference type="InterPro" id="IPR020479">
    <property type="entry name" value="HD_metazoa"/>
</dbReference>
<dbReference type="PROSITE" id="PS50071">
    <property type="entry name" value="HOMEOBOX_2"/>
    <property type="match status" value="1"/>
</dbReference>
<dbReference type="PRINTS" id="PR00025">
    <property type="entry name" value="ANTENNAPEDIA"/>
</dbReference>
<dbReference type="GO" id="GO:0000978">
    <property type="term" value="F:RNA polymerase II cis-regulatory region sequence-specific DNA binding"/>
    <property type="evidence" value="ECO:0007669"/>
    <property type="project" value="TreeGrafter"/>
</dbReference>
<comment type="similarity">
    <text evidence="2 9">Belongs to the Antp homeobox family.</text>
</comment>
<evidence type="ECO:0000313" key="12">
    <source>
        <dbReference type="EMBL" id="KAK9879138.1"/>
    </source>
</evidence>
<dbReference type="SUPFAM" id="SSF46689">
    <property type="entry name" value="Homeodomain-like"/>
    <property type="match status" value="1"/>
</dbReference>
<dbReference type="FunFam" id="1.10.10.60:FF:000193">
    <property type="entry name" value="Ultrabithorax, isoform C"/>
    <property type="match status" value="1"/>
</dbReference>
<dbReference type="Pfam" id="PF00046">
    <property type="entry name" value="Homeodomain"/>
    <property type="match status" value="1"/>
</dbReference>
<evidence type="ECO:0000256" key="9">
    <source>
        <dbReference type="RuleBase" id="RU004442"/>
    </source>
</evidence>
<feature type="domain" description="Homeobox" evidence="11">
    <location>
        <begin position="258"/>
        <end position="318"/>
    </location>
</feature>
<evidence type="ECO:0000256" key="10">
    <source>
        <dbReference type="SAM" id="MobiDB-lite"/>
    </source>
</evidence>
<sequence>MNASMQYAYDYWNNSNQYQYYSEPSMKYDYRTSSDTYQNTLYNTNHPANSIKQESMYLNCRYPENQAVFQPPSSDLTIDNSHSPPSSSSSSLNTALHPFSDYSQYPSCFRGLEYSHSNLKIDSESANKNKSNDSDSPALRALLSKPAGKKITYNYSDLHRQEANEVDLCSTSPRSSTSSCFENKFVNKDNRLGGINQEGNDFDCGKNDLQELVDEEDKTIESNYQGSPNKDGKQVAEEAALQNCFYPWMKSNNDSTFAGSKRTRQTYTRYQTLELEKEFHSNKYLTRRRRVEIAHALCLTERQIKIWFQNRRMKAKKDAKYLPMSGDYAMQEDINMNHNLFVSPSHGLPDFCSKGLEATPTTETSTVGEERNVYNDNISRPLTQIKNIPGPMHPL</sequence>
<dbReference type="AlphaFoldDB" id="A0AAW1UEX5"/>
<evidence type="ECO:0000256" key="8">
    <source>
        <dbReference type="RuleBase" id="RU000682"/>
    </source>
</evidence>
<dbReference type="EMBL" id="JARQZJ010000061">
    <property type="protein sequence ID" value="KAK9879138.1"/>
    <property type="molecule type" value="Genomic_DNA"/>
</dbReference>
<dbReference type="PROSITE" id="PS00027">
    <property type="entry name" value="HOMEOBOX_1"/>
    <property type="match status" value="1"/>
</dbReference>
<feature type="region of interest" description="Disordered" evidence="10">
    <location>
        <begin position="69"/>
        <end position="93"/>
    </location>
</feature>
<dbReference type="Gene3D" id="1.10.10.60">
    <property type="entry name" value="Homeodomain-like"/>
    <property type="match status" value="1"/>
</dbReference>
<dbReference type="InterPro" id="IPR017970">
    <property type="entry name" value="Homeobox_CS"/>
</dbReference>
<evidence type="ECO:0000256" key="2">
    <source>
        <dbReference type="ARBA" id="ARBA00009107"/>
    </source>
</evidence>
<feature type="compositionally biased region" description="Low complexity" evidence="10">
    <location>
        <begin position="81"/>
        <end position="91"/>
    </location>
</feature>
<keyword evidence="13" id="KW-1185">Reference proteome</keyword>
<dbReference type="CDD" id="cd00086">
    <property type="entry name" value="homeodomain"/>
    <property type="match status" value="1"/>
</dbReference>
<comment type="subcellular location">
    <subcellularLocation>
        <location evidence="1 7 8">Nucleus</location>
    </subcellularLocation>
</comment>
<feature type="DNA-binding region" description="Homeobox" evidence="7">
    <location>
        <begin position="260"/>
        <end position="319"/>
    </location>
</feature>
<evidence type="ECO:0000256" key="1">
    <source>
        <dbReference type="ARBA" id="ARBA00004123"/>
    </source>
</evidence>
<keyword evidence="4 7" id="KW-0238">DNA-binding</keyword>
<proteinExistence type="inferred from homology"/>
<evidence type="ECO:0000256" key="5">
    <source>
        <dbReference type="ARBA" id="ARBA00023155"/>
    </source>
</evidence>
<evidence type="ECO:0000256" key="6">
    <source>
        <dbReference type="ARBA" id="ARBA00023242"/>
    </source>
</evidence>
<organism evidence="12 13">
    <name type="scientific">Henosepilachna vigintioctopunctata</name>
    <dbReference type="NCBI Taxonomy" id="420089"/>
    <lineage>
        <taxon>Eukaryota</taxon>
        <taxon>Metazoa</taxon>
        <taxon>Ecdysozoa</taxon>
        <taxon>Arthropoda</taxon>
        <taxon>Hexapoda</taxon>
        <taxon>Insecta</taxon>
        <taxon>Pterygota</taxon>
        <taxon>Neoptera</taxon>
        <taxon>Endopterygota</taxon>
        <taxon>Coleoptera</taxon>
        <taxon>Polyphaga</taxon>
        <taxon>Cucujiformia</taxon>
        <taxon>Coccinelloidea</taxon>
        <taxon>Coccinellidae</taxon>
        <taxon>Epilachninae</taxon>
        <taxon>Epilachnini</taxon>
        <taxon>Henosepilachna</taxon>
    </lineage>
</organism>
<keyword evidence="3" id="KW-0217">Developmental protein</keyword>
<dbReference type="InterPro" id="IPR001356">
    <property type="entry name" value="HD"/>
</dbReference>
<keyword evidence="5 7" id="KW-0371">Homeobox</keyword>
<dbReference type="PANTHER" id="PTHR45659">
    <property type="entry name" value="HOMEOBOX PROTEIN HOX"/>
    <property type="match status" value="1"/>
</dbReference>
<feature type="compositionally biased region" description="Polar residues" evidence="10">
    <location>
        <begin position="69"/>
        <end position="80"/>
    </location>
</feature>
<dbReference type="PANTHER" id="PTHR45659:SF4">
    <property type="entry name" value="HOMEOBOX PROTEIN ABDOMINAL-A"/>
    <property type="match status" value="1"/>
</dbReference>
<protein>
    <recommendedName>
        <fullName evidence="11">Homeobox domain-containing protein</fullName>
    </recommendedName>
</protein>
<evidence type="ECO:0000259" key="11">
    <source>
        <dbReference type="PROSITE" id="PS50071"/>
    </source>
</evidence>
<dbReference type="SMART" id="SM00389">
    <property type="entry name" value="HOX"/>
    <property type="match status" value="1"/>
</dbReference>
<reference evidence="12 13" key="1">
    <citation type="submission" date="2023-03" db="EMBL/GenBank/DDBJ databases">
        <title>Genome insight into feeding habits of ladybird beetles.</title>
        <authorList>
            <person name="Li H.-S."/>
            <person name="Huang Y.-H."/>
            <person name="Pang H."/>
        </authorList>
    </citation>
    <scope>NUCLEOTIDE SEQUENCE [LARGE SCALE GENOMIC DNA]</scope>
    <source>
        <strain evidence="12">SYSU_2023b</strain>
        <tissue evidence="12">Whole body</tissue>
    </source>
</reference>
<dbReference type="GO" id="GO:0000122">
    <property type="term" value="P:negative regulation of transcription by RNA polymerase II"/>
    <property type="evidence" value="ECO:0007669"/>
    <property type="project" value="TreeGrafter"/>
</dbReference>
<evidence type="ECO:0000256" key="7">
    <source>
        <dbReference type="PROSITE-ProRule" id="PRU00108"/>
    </source>
</evidence>
<name>A0AAW1UEX5_9CUCU</name>
<dbReference type="InterPro" id="IPR050296">
    <property type="entry name" value="Antp_homeobox"/>
</dbReference>